<dbReference type="AlphaFoldDB" id="A0A4R8DGE8"/>
<dbReference type="Proteomes" id="UP000294498">
    <property type="component" value="Unassembled WGS sequence"/>
</dbReference>
<protein>
    <recommendedName>
        <fullName evidence="3">Outer membrane protein with beta-barrel domain</fullName>
    </recommendedName>
</protein>
<dbReference type="RefSeq" id="WP_162852739.1">
    <property type="nucleotide sequence ID" value="NZ_SODV01000002.1"/>
</dbReference>
<proteinExistence type="predicted"/>
<gene>
    <name evidence="1" type="ORF">EDB95_4549</name>
</gene>
<evidence type="ECO:0000313" key="2">
    <source>
        <dbReference type="Proteomes" id="UP000294498"/>
    </source>
</evidence>
<name>A0A4R8DGE8_9BACT</name>
<comment type="caution">
    <text evidence="1">The sequence shown here is derived from an EMBL/GenBank/DDBJ whole genome shotgun (WGS) entry which is preliminary data.</text>
</comment>
<evidence type="ECO:0008006" key="3">
    <source>
        <dbReference type="Google" id="ProtNLM"/>
    </source>
</evidence>
<accession>A0A4R8DGE8</accession>
<evidence type="ECO:0000313" key="1">
    <source>
        <dbReference type="EMBL" id="TDW96713.1"/>
    </source>
</evidence>
<sequence length="162" mass="18153">MKSVFLLSFFTLSVTLSYGQKESEPPIAELGAAINKGLKDGSFSYGPNLGIEFTPIDEWLEIEMDLTPLTDGHSTEWTFDVLFKKPFTLSEKFEFMAGIGPEFSYSKADNTTIGLEIAGDFMYWPFKTKKWGLYLEPDYDIDFAKGNNQSIGLSGGVLIPFR</sequence>
<reference evidence="1 2" key="1">
    <citation type="submission" date="2019-03" db="EMBL/GenBank/DDBJ databases">
        <title>Genomic Encyclopedia of Type Strains, Phase IV (KMG-IV): sequencing the most valuable type-strain genomes for metagenomic binning, comparative biology and taxonomic classification.</title>
        <authorList>
            <person name="Goeker M."/>
        </authorList>
    </citation>
    <scope>NUCLEOTIDE SEQUENCE [LARGE SCALE GENOMIC DNA]</scope>
    <source>
        <strain evidence="1 2">DSM 100059</strain>
    </source>
</reference>
<keyword evidence="2" id="KW-1185">Reference proteome</keyword>
<dbReference type="EMBL" id="SODV01000002">
    <property type="protein sequence ID" value="TDW96713.1"/>
    <property type="molecule type" value="Genomic_DNA"/>
</dbReference>
<organism evidence="1 2">
    <name type="scientific">Dinghuibacter silviterrae</name>
    <dbReference type="NCBI Taxonomy" id="1539049"/>
    <lineage>
        <taxon>Bacteria</taxon>
        <taxon>Pseudomonadati</taxon>
        <taxon>Bacteroidota</taxon>
        <taxon>Chitinophagia</taxon>
        <taxon>Chitinophagales</taxon>
        <taxon>Chitinophagaceae</taxon>
        <taxon>Dinghuibacter</taxon>
    </lineage>
</organism>